<sequence>MDKELRLLRQNEQKQIRTLAQPQSFVYYNLFISIVYQIHRRAHEIRSASRASDPCPSILMRYDCLF</sequence>
<gene>
    <name evidence="1" type="ORF">F0562_011289</name>
</gene>
<keyword evidence="2" id="KW-1185">Reference proteome</keyword>
<dbReference type="Proteomes" id="UP000325577">
    <property type="component" value="Linkage Group LG4"/>
</dbReference>
<accession>A0A5J5A4B8</accession>
<evidence type="ECO:0000313" key="2">
    <source>
        <dbReference type="Proteomes" id="UP000325577"/>
    </source>
</evidence>
<evidence type="ECO:0000313" key="1">
    <source>
        <dbReference type="EMBL" id="KAA8524866.1"/>
    </source>
</evidence>
<reference evidence="1 2" key="1">
    <citation type="submission" date="2019-09" db="EMBL/GenBank/DDBJ databases">
        <title>A chromosome-level genome assembly of the Chinese tupelo Nyssa sinensis.</title>
        <authorList>
            <person name="Yang X."/>
            <person name="Kang M."/>
            <person name="Yang Y."/>
            <person name="Xiong H."/>
            <person name="Wang M."/>
            <person name="Zhang Z."/>
            <person name="Wang Z."/>
            <person name="Wu H."/>
            <person name="Ma T."/>
            <person name="Liu J."/>
            <person name="Xi Z."/>
        </authorList>
    </citation>
    <scope>NUCLEOTIDE SEQUENCE [LARGE SCALE GENOMIC DNA]</scope>
    <source>
        <strain evidence="1">J267</strain>
        <tissue evidence="1">Leaf</tissue>
    </source>
</reference>
<protein>
    <submittedName>
        <fullName evidence="1">Uncharacterized protein</fullName>
    </submittedName>
</protein>
<name>A0A5J5A4B8_9ASTE</name>
<proteinExistence type="predicted"/>
<dbReference type="EMBL" id="CM018047">
    <property type="protein sequence ID" value="KAA8524866.1"/>
    <property type="molecule type" value="Genomic_DNA"/>
</dbReference>
<dbReference type="AlphaFoldDB" id="A0A5J5A4B8"/>
<organism evidence="1 2">
    <name type="scientific">Nyssa sinensis</name>
    <dbReference type="NCBI Taxonomy" id="561372"/>
    <lineage>
        <taxon>Eukaryota</taxon>
        <taxon>Viridiplantae</taxon>
        <taxon>Streptophyta</taxon>
        <taxon>Embryophyta</taxon>
        <taxon>Tracheophyta</taxon>
        <taxon>Spermatophyta</taxon>
        <taxon>Magnoliopsida</taxon>
        <taxon>eudicotyledons</taxon>
        <taxon>Gunneridae</taxon>
        <taxon>Pentapetalae</taxon>
        <taxon>asterids</taxon>
        <taxon>Cornales</taxon>
        <taxon>Nyssaceae</taxon>
        <taxon>Nyssa</taxon>
    </lineage>
</organism>